<dbReference type="InterPro" id="IPR050191">
    <property type="entry name" value="ATP-dep_DNA_ligase"/>
</dbReference>
<evidence type="ECO:0000256" key="2">
    <source>
        <dbReference type="ARBA" id="ARBA00022598"/>
    </source>
</evidence>
<dbReference type="GO" id="GO:0006281">
    <property type="term" value="P:DNA repair"/>
    <property type="evidence" value="ECO:0007669"/>
    <property type="project" value="UniProtKB-KW"/>
</dbReference>
<feature type="non-terminal residue" evidence="8">
    <location>
        <position position="540"/>
    </location>
</feature>
<dbReference type="PANTHER" id="PTHR45674:SF4">
    <property type="entry name" value="DNA LIGASE 1"/>
    <property type="match status" value="1"/>
</dbReference>
<sequence length="540" mass="57326">AASTTDAPTTQPTEPSAPVASAALELENNPPSSPKRRRNEPSSPPRTKRARTETDDAAKKSEEKASPGTEAGVAMETAGAMHDEPKSRSGSETEMDAANSVPSNTQDLDQTVVSASPPTAKKLSSSPESSPVAAPDARRRRKTKIDSDSESGAEETVKVPAKVRARVKKDPAVVEDSDSAADKPAVPASPKKRVATSKAKKSVAEESDSAVEEPAEPSPKNARVRAKKASDEDSGSATEATVSKVKRATKAKAKSTSDEESASALKSTKRSTKAKKNKDAVDEESDDGTEVDSENAGRPSILFYPPKADEVASGSPKKPVKSSSPQKKAKETLSSDVLRSKAVAKKIKDPKKEKAKGGSASLMLAVAEEAKNKDRVKWEAGKSVPYAALCTTFEEIEVITSRLQISAILTDFFKTVIRLTPDDLIPCIYLCLNRICPEYEGKELGIGESLLIKAIANATACTPKAIKEKMAKEGDLGKVAQASRTKQKTIGTRDPLTVNKVFSTLKSIAELSGHQSQDKKIKSINSLLVACCGNEAKYLI</sequence>
<feature type="compositionally biased region" description="Acidic residues" evidence="6">
    <location>
        <begin position="205"/>
        <end position="215"/>
    </location>
</feature>
<feature type="non-terminal residue" evidence="8">
    <location>
        <position position="1"/>
    </location>
</feature>
<evidence type="ECO:0000256" key="5">
    <source>
        <dbReference type="ARBA" id="ARBA00023204"/>
    </source>
</evidence>
<accession>A0A4P9VYD6</accession>
<dbReference type="SUPFAM" id="SSF117018">
    <property type="entry name" value="ATP-dependent DNA ligase DNA-binding domain"/>
    <property type="match status" value="1"/>
</dbReference>
<evidence type="ECO:0000256" key="4">
    <source>
        <dbReference type="ARBA" id="ARBA00023172"/>
    </source>
</evidence>
<dbReference type="InterPro" id="IPR012308">
    <property type="entry name" value="DNA_ligase_ATP-dep_N"/>
</dbReference>
<organism evidence="8 9">
    <name type="scientific">Blyttiomyces helicus</name>
    <dbReference type="NCBI Taxonomy" id="388810"/>
    <lineage>
        <taxon>Eukaryota</taxon>
        <taxon>Fungi</taxon>
        <taxon>Fungi incertae sedis</taxon>
        <taxon>Chytridiomycota</taxon>
        <taxon>Chytridiomycota incertae sedis</taxon>
        <taxon>Chytridiomycetes</taxon>
        <taxon>Chytridiomycetes incertae sedis</taxon>
        <taxon>Blyttiomyces</taxon>
    </lineage>
</organism>
<evidence type="ECO:0000259" key="7">
    <source>
        <dbReference type="Pfam" id="PF04675"/>
    </source>
</evidence>
<dbReference type="PANTHER" id="PTHR45674">
    <property type="entry name" value="DNA LIGASE 1/3 FAMILY MEMBER"/>
    <property type="match status" value="1"/>
</dbReference>
<dbReference type="Proteomes" id="UP000269721">
    <property type="component" value="Unassembled WGS sequence"/>
</dbReference>
<dbReference type="GO" id="GO:0005739">
    <property type="term" value="C:mitochondrion"/>
    <property type="evidence" value="ECO:0007669"/>
    <property type="project" value="TreeGrafter"/>
</dbReference>
<dbReference type="EMBL" id="ML000649">
    <property type="protein sequence ID" value="RKO83965.1"/>
    <property type="molecule type" value="Genomic_DNA"/>
</dbReference>
<proteinExistence type="inferred from homology"/>
<keyword evidence="4" id="KW-0233">DNA recombination</keyword>
<comment type="similarity">
    <text evidence="1">Belongs to the ATP-dependent DNA ligase family.</text>
</comment>
<keyword evidence="3" id="KW-0227">DNA damage</keyword>
<name>A0A4P9VYD6_9FUNG</name>
<feature type="domain" description="DNA ligase ATP-dependent N-terminal" evidence="7">
    <location>
        <begin position="385"/>
        <end position="540"/>
    </location>
</feature>
<evidence type="ECO:0000313" key="9">
    <source>
        <dbReference type="Proteomes" id="UP000269721"/>
    </source>
</evidence>
<dbReference type="GO" id="GO:0003910">
    <property type="term" value="F:DNA ligase (ATP) activity"/>
    <property type="evidence" value="ECO:0007669"/>
    <property type="project" value="InterPro"/>
</dbReference>
<dbReference type="GO" id="GO:0006310">
    <property type="term" value="P:DNA recombination"/>
    <property type="evidence" value="ECO:0007669"/>
    <property type="project" value="UniProtKB-KW"/>
</dbReference>
<evidence type="ECO:0000313" key="8">
    <source>
        <dbReference type="EMBL" id="RKO83965.1"/>
    </source>
</evidence>
<protein>
    <submittedName>
        <fullName evidence="8">ATP-dependent DNA ligase</fullName>
    </submittedName>
</protein>
<feature type="compositionally biased region" description="Low complexity" evidence="6">
    <location>
        <begin position="313"/>
        <end position="326"/>
    </location>
</feature>
<feature type="compositionally biased region" description="Polar residues" evidence="6">
    <location>
        <begin position="100"/>
        <end position="117"/>
    </location>
</feature>
<feature type="compositionally biased region" description="Polar residues" evidence="6">
    <location>
        <begin position="1"/>
        <end position="14"/>
    </location>
</feature>
<feature type="compositionally biased region" description="Basic residues" evidence="6">
    <location>
        <begin position="267"/>
        <end position="276"/>
    </location>
</feature>
<reference evidence="9" key="1">
    <citation type="journal article" date="2018" name="Nat. Microbiol.">
        <title>Leveraging single-cell genomics to expand the fungal tree of life.</title>
        <authorList>
            <person name="Ahrendt S.R."/>
            <person name="Quandt C.A."/>
            <person name="Ciobanu D."/>
            <person name="Clum A."/>
            <person name="Salamov A."/>
            <person name="Andreopoulos B."/>
            <person name="Cheng J.F."/>
            <person name="Woyke T."/>
            <person name="Pelin A."/>
            <person name="Henrissat B."/>
            <person name="Reynolds N.K."/>
            <person name="Benny G.L."/>
            <person name="Smith M.E."/>
            <person name="James T.Y."/>
            <person name="Grigoriev I.V."/>
        </authorList>
    </citation>
    <scope>NUCLEOTIDE SEQUENCE [LARGE SCALE GENOMIC DNA]</scope>
</reference>
<feature type="region of interest" description="Disordered" evidence="6">
    <location>
        <begin position="1"/>
        <end position="336"/>
    </location>
</feature>
<gene>
    <name evidence="8" type="ORF">BDK51DRAFT_26276</name>
</gene>
<dbReference type="InterPro" id="IPR036599">
    <property type="entry name" value="DNA_ligase_N_sf"/>
</dbReference>
<keyword evidence="2 8" id="KW-0436">Ligase</keyword>
<feature type="compositionally biased region" description="Low complexity" evidence="6">
    <location>
        <begin position="124"/>
        <end position="135"/>
    </location>
</feature>
<feature type="compositionally biased region" description="Basic residues" evidence="6">
    <location>
        <begin position="244"/>
        <end position="253"/>
    </location>
</feature>
<dbReference type="OrthoDB" id="206088at2759"/>
<evidence type="ECO:0000256" key="3">
    <source>
        <dbReference type="ARBA" id="ARBA00022763"/>
    </source>
</evidence>
<feature type="compositionally biased region" description="Basic and acidic residues" evidence="6">
    <location>
        <begin position="81"/>
        <end position="91"/>
    </location>
</feature>
<feature type="compositionally biased region" description="Basic and acidic residues" evidence="6">
    <location>
        <begin position="50"/>
        <end position="65"/>
    </location>
</feature>
<keyword evidence="5" id="KW-0234">DNA repair</keyword>
<dbReference type="Gene3D" id="1.10.3260.10">
    <property type="entry name" value="DNA ligase, ATP-dependent, N-terminal domain"/>
    <property type="match status" value="1"/>
</dbReference>
<feature type="compositionally biased region" description="Basic residues" evidence="6">
    <location>
        <begin position="190"/>
        <end position="201"/>
    </location>
</feature>
<dbReference type="GO" id="GO:0003677">
    <property type="term" value="F:DNA binding"/>
    <property type="evidence" value="ECO:0007669"/>
    <property type="project" value="InterPro"/>
</dbReference>
<dbReference type="AlphaFoldDB" id="A0A4P9VYD6"/>
<dbReference type="Pfam" id="PF04675">
    <property type="entry name" value="DNA_ligase_A_N"/>
    <property type="match status" value="1"/>
</dbReference>
<feature type="compositionally biased region" description="Acidic residues" evidence="6">
    <location>
        <begin position="281"/>
        <end position="293"/>
    </location>
</feature>
<evidence type="ECO:0000256" key="1">
    <source>
        <dbReference type="ARBA" id="ARBA00007572"/>
    </source>
</evidence>
<dbReference type="GO" id="GO:1903461">
    <property type="term" value="P:Okazaki fragment processing involved in mitotic DNA replication"/>
    <property type="evidence" value="ECO:0007669"/>
    <property type="project" value="TreeGrafter"/>
</dbReference>
<evidence type="ECO:0000256" key="6">
    <source>
        <dbReference type="SAM" id="MobiDB-lite"/>
    </source>
</evidence>
<dbReference type="GO" id="GO:0005634">
    <property type="term" value="C:nucleus"/>
    <property type="evidence" value="ECO:0007669"/>
    <property type="project" value="TreeGrafter"/>
</dbReference>
<keyword evidence="9" id="KW-1185">Reference proteome</keyword>